<dbReference type="EMBL" id="NIDF01000365">
    <property type="protein sequence ID" value="TYJ51164.1"/>
    <property type="molecule type" value="Genomic_DNA"/>
</dbReference>
<evidence type="ECO:0000313" key="1">
    <source>
        <dbReference type="EMBL" id="TYJ51164.1"/>
    </source>
</evidence>
<sequence>MLGAHLVHQGAGVRGIHKESGSQINDVQQWRLPTSQSQELDSKYGGRTDRLANAQAIISPAILYGVNFFLGLPFRKSIDTSFSRRRFWGVVNGVEEEDGP</sequence>
<reference evidence="1 2" key="1">
    <citation type="submission" date="2017-05" db="EMBL/GenBank/DDBJ databases">
        <title>The Genome Sequence of Tsuchiyaea wingfieldii DSM 27421.</title>
        <authorList>
            <person name="Cuomo C."/>
            <person name="Passer A."/>
            <person name="Billmyre B."/>
            <person name="Heitman J."/>
        </authorList>
    </citation>
    <scope>NUCLEOTIDE SEQUENCE [LARGE SCALE GENOMIC DNA]</scope>
    <source>
        <strain evidence="1 2">DSM 27421</strain>
    </source>
</reference>
<name>A0A5D3AJI3_9TREE</name>
<feature type="non-terminal residue" evidence="1">
    <location>
        <position position="100"/>
    </location>
</feature>
<keyword evidence="2" id="KW-1185">Reference proteome</keyword>
<comment type="caution">
    <text evidence="1">The sequence shown here is derived from an EMBL/GenBank/DDBJ whole genome shotgun (WGS) entry which is preliminary data.</text>
</comment>
<dbReference type="AlphaFoldDB" id="A0A5D3AJI3"/>
<dbReference type="Proteomes" id="UP000322245">
    <property type="component" value="Unassembled WGS sequence"/>
</dbReference>
<protein>
    <submittedName>
        <fullName evidence="1">Uncharacterized protein</fullName>
    </submittedName>
</protein>
<gene>
    <name evidence="1" type="ORF">B9479_008280</name>
</gene>
<organism evidence="1 2">
    <name type="scientific">Cryptococcus floricola</name>
    <dbReference type="NCBI Taxonomy" id="2591691"/>
    <lineage>
        <taxon>Eukaryota</taxon>
        <taxon>Fungi</taxon>
        <taxon>Dikarya</taxon>
        <taxon>Basidiomycota</taxon>
        <taxon>Agaricomycotina</taxon>
        <taxon>Tremellomycetes</taxon>
        <taxon>Tremellales</taxon>
        <taxon>Cryptococcaceae</taxon>
        <taxon>Cryptococcus</taxon>
    </lineage>
</organism>
<evidence type="ECO:0000313" key="2">
    <source>
        <dbReference type="Proteomes" id="UP000322245"/>
    </source>
</evidence>
<accession>A0A5D3AJI3</accession>
<proteinExistence type="predicted"/>